<gene>
    <name evidence="2" type="primary">LOC117642335</name>
</gene>
<protein>
    <submittedName>
        <fullName evidence="2">Secreted RxLR effector protein 161-like</fullName>
    </submittedName>
</protein>
<dbReference type="OrthoDB" id="412285at2759"/>
<accession>A0A6P8ZK14</accession>
<proteinExistence type="predicted"/>
<keyword evidence="1" id="KW-1185">Reference proteome</keyword>
<evidence type="ECO:0000313" key="1">
    <source>
        <dbReference type="Proteomes" id="UP000515158"/>
    </source>
</evidence>
<organism evidence="2">
    <name type="scientific">Thrips palmi</name>
    <name type="common">Melon thrips</name>
    <dbReference type="NCBI Taxonomy" id="161013"/>
    <lineage>
        <taxon>Eukaryota</taxon>
        <taxon>Metazoa</taxon>
        <taxon>Ecdysozoa</taxon>
        <taxon>Arthropoda</taxon>
        <taxon>Hexapoda</taxon>
        <taxon>Insecta</taxon>
        <taxon>Pterygota</taxon>
        <taxon>Neoptera</taxon>
        <taxon>Paraneoptera</taxon>
        <taxon>Thysanoptera</taxon>
        <taxon>Terebrantia</taxon>
        <taxon>Thripoidea</taxon>
        <taxon>Thripidae</taxon>
        <taxon>Thrips</taxon>
    </lineage>
</organism>
<dbReference type="KEGG" id="tpal:117642335"/>
<dbReference type="GeneID" id="117642335"/>
<reference evidence="2" key="1">
    <citation type="submission" date="2025-08" db="UniProtKB">
        <authorList>
            <consortium name="RefSeq"/>
        </authorList>
    </citation>
    <scope>IDENTIFICATION</scope>
    <source>
        <tissue evidence="2">Total insect</tissue>
    </source>
</reference>
<dbReference type="RefSeq" id="XP_034236309.1">
    <property type="nucleotide sequence ID" value="XM_034380418.1"/>
</dbReference>
<dbReference type="PANTHER" id="PTHR11439">
    <property type="entry name" value="GAG-POL-RELATED RETROTRANSPOSON"/>
    <property type="match status" value="1"/>
</dbReference>
<evidence type="ECO:0000313" key="2">
    <source>
        <dbReference type="RefSeq" id="XP_034236309.1"/>
    </source>
</evidence>
<dbReference type="PANTHER" id="PTHR11439:SF483">
    <property type="entry name" value="PEPTIDE SYNTHASE GLIP-LIKE, PUTATIVE (AFU_ORTHOLOGUE AFUA_3G12920)-RELATED"/>
    <property type="match status" value="1"/>
</dbReference>
<dbReference type="Proteomes" id="UP000515158">
    <property type="component" value="Unplaced"/>
</dbReference>
<name>A0A6P8ZK14_THRPL</name>
<sequence>MADCNPMPTPLEISKHGYSQHQYSSQEIRNFPYTEVVGCLVYLSTKTRPDISFATNYVSRYRGNPKGEDLVNVKRILRYLQGTKNLGLLFPSTSSPGVVCYTDSDFAGSGPEFKMMSTSGYVIYVGGGPVVWLSKKQDVVATSVCEAEYIAAATCCKNLQYLKSFLYELICEQVPASVKIDNACALRLIKTGQMRTGTKHILVKFYFISEALRSGMFRISHCPSKDNIADIFTKPLLVNKFKYFCSKLVTSNL</sequence>
<dbReference type="InParanoid" id="A0A6P8ZK14"/>
<dbReference type="CDD" id="cd09272">
    <property type="entry name" value="RNase_HI_RT_Ty1"/>
    <property type="match status" value="1"/>
</dbReference>
<dbReference type="AlphaFoldDB" id="A0A6P8ZK14"/>